<reference evidence="4" key="1">
    <citation type="journal article" date="2019" name="Int. J. Syst. Evol. Microbiol.">
        <title>The Global Catalogue of Microorganisms (GCM) 10K type strain sequencing project: providing services to taxonomists for standard genome sequencing and annotation.</title>
        <authorList>
            <consortium name="The Broad Institute Genomics Platform"/>
            <consortium name="The Broad Institute Genome Sequencing Center for Infectious Disease"/>
            <person name="Wu L."/>
            <person name="Ma J."/>
        </authorList>
    </citation>
    <scope>NUCLEOTIDE SEQUENCE [LARGE SCALE GENOMIC DNA]</scope>
    <source>
        <strain evidence="4">JCM 13008</strain>
    </source>
</reference>
<feature type="transmembrane region" description="Helical" evidence="1">
    <location>
        <begin position="163"/>
        <end position="181"/>
    </location>
</feature>
<feature type="transmembrane region" description="Helical" evidence="1">
    <location>
        <begin position="282"/>
        <end position="299"/>
    </location>
</feature>
<dbReference type="Proteomes" id="UP001501581">
    <property type="component" value="Unassembled WGS sequence"/>
</dbReference>
<dbReference type="PANTHER" id="PTHR36834">
    <property type="entry name" value="MEMBRANE PROTEIN-RELATED"/>
    <property type="match status" value="1"/>
</dbReference>
<dbReference type="RefSeq" id="WP_343993277.1">
    <property type="nucleotide sequence ID" value="NZ_BAAALG010000006.1"/>
</dbReference>
<feature type="domain" description="VanZ-like" evidence="2">
    <location>
        <begin position="50"/>
        <end position="180"/>
    </location>
</feature>
<feature type="transmembrane region" description="Helical" evidence="1">
    <location>
        <begin position="243"/>
        <end position="261"/>
    </location>
</feature>
<keyword evidence="1" id="KW-1133">Transmembrane helix</keyword>
<keyword evidence="4" id="KW-1185">Reference proteome</keyword>
<dbReference type="Pfam" id="PF04892">
    <property type="entry name" value="VanZ"/>
    <property type="match status" value="1"/>
</dbReference>
<dbReference type="InterPro" id="IPR006976">
    <property type="entry name" value="VanZ-like"/>
</dbReference>
<gene>
    <name evidence="3" type="ORF">GCM10009668_16750</name>
</gene>
<feature type="transmembrane region" description="Helical" evidence="1">
    <location>
        <begin position="305"/>
        <end position="323"/>
    </location>
</feature>
<dbReference type="PANTHER" id="PTHR36834:SF1">
    <property type="entry name" value="INTEGRAL MEMBRANE PROTEIN"/>
    <property type="match status" value="1"/>
</dbReference>
<name>A0ABP4EDF0_9ACTN</name>
<accession>A0ABP4EDF0</accession>
<dbReference type="EMBL" id="BAAALG010000006">
    <property type="protein sequence ID" value="GAA1099659.1"/>
    <property type="molecule type" value="Genomic_DNA"/>
</dbReference>
<keyword evidence="1" id="KW-0472">Membrane</keyword>
<sequence length="346" mass="36656">MSDQTINGLLAVILGTGLAALLVIPVAALQYRRRGRLSVSDLLVLLAGAVYGLALWTYTLLPLPAEGFTCVGRQTDPLATIRAIRPTEGGWASLVRDAAFLQVALNAALFVPLGYFVRRVLGHGVVVATCLGFTVSLLIEVTQTTGIFGVYRCAYRLFDVDDLLVNTLGATAGSVIALLLVREHDGPRALPTALTTGRRWMGMACDVLFVIVLGAVVAVGYRAWGLYLAEMEVSDLDVTLQAALQWGVPGAIETIAVLGFGRTVGEWVVSIRAVPRRPGALIVSRIAKLASGVGVFLALGWATPAWTTPALLAFAALSLLAAWRTKQHRGLTGVISGSDLEVVRSV</sequence>
<proteinExistence type="predicted"/>
<dbReference type="InterPro" id="IPR053150">
    <property type="entry name" value="Teicoplanin_resist-assoc"/>
</dbReference>
<evidence type="ECO:0000313" key="3">
    <source>
        <dbReference type="EMBL" id="GAA1099659.1"/>
    </source>
</evidence>
<feature type="transmembrane region" description="Helical" evidence="1">
    <location>
        <begin position="99"/>
        <end position="117"/>
    </location>
</feature>
<evidence type="ECO:0000256" key="1">
    <source>
        <dbReference type="SAM" id="Phobius"/>
    </source>
</evidence>
<feature type="transmembrane region" description="Helical" evidence="1">
    <location>
        <begin position="42"/>
        <end position="61"/>
    </location>
</feature>
<feature type="transmembrane region" description="Helical" evidence="1">
    <location>
        <begin position="124"/>
        <end position="151"/>
    </location>
</feature>
<protein>
    <recommendedName>
        <fullName evidence="2">VanZ-like domain-containing protein</fullName>
    </recommendedName>
</protein>
<keyword evidence="1" id="KW-0812">Transmembrane</keyword>
<organism evidence="3 4">
    <name type="scientific">Nocardioides dubius</name>
    <dbReference type="NCBI Taxonomy" id="317019"/>
    <lineage>
        <taxon>Bacteria</taxon>
        <taxon>Bacillati</taxon>
        <taxon>Actinomycetota</taxon>
        <taxon>Actinomycetes</taxon>
        <taxon>Propionibacteriales</taxon>
        <taxon>Nocardioidaceae</taxon>
        <taxon>Nocardioides</taxon>
    </lineage>
</organism>
<evidence type="ECO:0000313" key="4">
    <source>
        <dbReference type="Proteomes" id="UP001501581"/>
    </source>
</evidence>
<evidence type="ECO:0000259" key="2">
    <source>
        <dbReference type="Pfam" id="PF04892"/>
    </source>
</evidence>
<comment type="caution">
    <text evidence="3">The sequence shown here is derived from an EMBL/GenBank/DDBJ whole genome shotgun (WGS) entry which is preliminary data.</text>
</comment>
<feature type="transmembrane region" description="Helical" evidence="1">
    <location>
        <begin position="6"/>
        <end position="30"/>
    </location>
</feature>
<feature type="transmembrane region" description="Helical" evidence="1">
    <location>
        <begin position="202"/>
        <end position="223"/>
    </location>
</feature>